<dbReference type="InterPro" id="IPR004841">
    <property type="entry name" value="AA-permease/SLC12A_dom"/>
</dbReference>
<feature type="transmembrane region" description="Helical" evidence="8">
    <location>
        <begin position="479"/>
        <end position="503"/>
    </location>
</feature>
<comment type="subcellular location">
    <subcellularLocation>
        <location evidence="1">Membrane</location>
        <topology evidence="1">Multi-pass membrane protein</topology>
    </subcellularLocation>
</comment>
<dbReference type="eggNOG" id="KOG1286">
    <property type="taxonomic scope" value="Eukaryota"/>
</dbReference>
<dbReference type="EMBL" id="CH981525">
    <property type="protein sequence ID" value="EDK43836.1"/>
    <property type="molecule type" value="Genomic_DNA"/>
</dbReference>
<organism evidence="10 11">
    <name type="scientific">Lodderomyces elongisporus (strain ATCC 11503 / CBS 2605 / JCM 1781 / NBRC 1676 / NRRL YB-4239)</name>
    <name type="common">Yeast</name>
    <name type="synonym">Saccharomyces elongisporus</name>
    <dbReference type="NCBI Taxonomy" id="379508"/>
    <lineage>
        <taxon>Eukaryota</taxon>
        <taxon>Fungi</taxon>
        <taxon>Dikarya</taxon>
        <taxon>Ascomycota</taxon>
        <taxon>Saccharomycotina</taxon>
        <taxon>Pichiomycetes</taxon>
        <taxon>Debaryomycetaceae</taxon>
        <taxon>Candida/Lodderomyces clade</taxon>
        <taxon>Lodderomyces</taxon>
    </lineage>
</organism>
<proteinExistence type="inferred from homology"/>
<feature type="transmembrane region" description="Helical" evidence="8">
    <location>
        <begin position="187"/>
        <end position="207"/>
    </location>
</feature>
<evidence type="ECO:0000259" key="9">
    <source>
        <dbReference type="Pfam" id="PF00324"/>
    </source>
</evidence>
<dbReference type="GO" id="GO:0015171">
    <property type="term" value="F:amino acid transmembrane transporter activity"/>
    <property type="evidence" value="ECO:0007669"/>
    <property type="project" value="TreeGrafter"/>
</dbReference>
<evidence type="ECO:0000256" key="7">
    <source>
        <dbReference type="ARBA" id="ARBA00023136"/>
    </source>
</evidence>
<dbReference type="Pfam" id="PF00324">
    <property type="entry name" value="AA_permease"/>
    <property type="match status" value="1"/>
</dbReference>
<protein>
    <recommendedName>
        <fullName evidence="9">Amino acid permease/ SLC12A domain-containing protein</fullName>
    </recommendedName>
</protein>
<dbReference type="Proteomes" id="UP000001996">
    <property type="component" value="Unassembled WGS sequence"/>
</dbReference>
<keyword evidence="7 8" id="KW-0472">Membrane</keyword>
<dbReference type="InParanoid" id="A5DXC8"/>
<evidence type="ECO:0000256" key="2">
    <source>
        <dbReference type="ARBA" id="ARBA00006983"/>
    </source>
</evidence>
<feature type="domain" description="Amino acid permease/ SLC12A" evidence="9">
    <location>
        <begin position="186"/>
        <end position="653"/>
    </location>
</feature>
<dbReference type="GeneID" id="5234505"/>
<evidence type="ECO:0000256" key="5">
    <source>
        <dbReference type="ARBA" id="ARBA00022970"/>
    </source>
</evidence>
<feature type="transmembrane region" description="Helical" evidence="8">
    <location>
        <begin position="326"/>
        <end position="347"/>
    </location>
</feature>
<feature type="transmembrane region" description="Helical" evidence="8">
    <location>
        <begin position="634"/>
        <end position="653"/>
    </location>
</feature>
<dbReference type="Gene3D" id="1.20.1740.10">
    <property type="entry name" value="Amino acid/polyamine transporter I"/>
    <property type="match status" value="1"/>
</dbReference>
<keyword evidence="6 8" id="KW-1133">Transmembrane helix</keyword>
<name>A5DXC8_LODEL</name>
<comment type="similarity">
    <text evidence="2">Belongs to the amino acid-polyamine-organocation (APC) superfamily. YAT (TC 2.A.3.10) family.</text>
</comment>
<keyword evidence="5" id="KW-0029">Amino-acid transport</keyword>
<feature type="transmembrane region" description="Helical" evidence="8">
    <location>
        <begin position="588"/>
        <end position="614"/>
    </location>
</feature>
<dbReference type="PANTHER" id="PTHR43341:SF1">
    <property type="entry name" value="GENERAL AMINO-ACID PERMEASE GAP1"/>
    <property type="match status" value="1"/>
</dbReference>
<evidence type="ECO:0000256" key="6">
    <source>
        <dbReference type="ARBA" id="ARBA00022989"/>
    </source>
</evidence>
<feature type="transmembrane region" description="Helical" evidence="8">
    <location>
        <begin position="377"/>
        <end position="400"/>
    </location>
</feature>
<feature type="transmembrane region" description="Helical" evidence="8">
    <location>
        <begin position="267"/>
        <end position="289"/>
    </location>
</feature>
<dbReference type="KEGG" id="lel:PVL30_001989"/>
<dbReference type="GO" id="GO:0016020">
    <property type="term" value="C:membrane"/>
    <property type="evidence" value="ECO:0007669"/>
    <property type="project" value="UniProtKB-SubCell"/>
</dbReference>
<feature type="transmembrane region" description="Helical" evidence="8">
    <location>
        <begin position="547"/>
        <end position="568"/>
    </location>
</feature>
<dbReference type="HOGENOM" id="CLU_007946_12_0_1"/>
<feature type="transmembrane region" description="Helical" evidence="8">
    <location>
        <begin position="295"/>
        <end position="314"/>
    </location>
</feature>
<dbReference type="InterPro" id="IPR050524">
    <property type="entry name" value="APC_YAT"/>
</dbReference>
<feature type="transmembrane region" description="Helical" evidence="8">
    <location>
        <begin position="523"/>
        <end position="541"/>
    </location>
</feature>
<dbReference type="OMA" id="FAIAWNY"/>
<dbReference type="FunFam" id="1.20.1740.10:FF:000001">
    <property type="entry name" value="Amino acid permease"/>
    <property type="match status" value="1"/>
</dbReference>
<keyword evidence="11" id="KW-1185">Reference proteome</keyword>
<dbReference type="OrthoDB" id="5982228at2759"/>
<evidence type="ECO:0000256" key="3">
    <source>
        <dbReference type="ARBA" id="ARBA00022448"/>
    </source>
</evidence>
<evidence type="ECO:0000256" key="8">
    <source>
        <dbReference type="SAM" id="Phobius"/>
    </source>
</evidence>
<dbReference type="PANTHER" id="PTHR43341">
    <property type="entry name" value="AMINO ACID PERMEASE"/>
    <property type="match status" value="1"/>
</dbReference>
<dbReference type="VEuPathDB" id="FungiDB:LELG_02015"/>
<sequence length="711" mass="78254">MEQKNAHYMSTISSVSSQRLNSATSANGSYPSSIHGSEYALSSCSSSTSTSSSLASSVVSTRHRFNPTFAFHNFIESFKPFDYSSLPPVYLDHFQLNSQQTKEFGEELNTQHGNPAGTQVKNQIGSSTSPNLNSLVLPRRSQLDGSNEAALHPAHPNFDYSQFTQLERDAIITAMSPLSKKLRARHLTWISLGASIGTGLFITLGVSLHHAGPLGLLLVWMFIGSLVFATMSSLSELATAFPVSGAFVTFPTLFIDKSLGFAIAWNYALQWLITMPLELVAASMCIQYWRPDLNPAIFVTVFYVVIVFINLFGIKGYGEIESVMSLIKVIAVIGFNILAVIIVAGGVPGQPYIGGANWHQPQGGLFNSHSPFKQMCYIISNVSFAFAGLELFALGAVESATPKISINKSRKWILYQIVIFYLVSIVMIGCLVSYKNPQLDPATSRDGGLGIDVNTSPFVIAIRLANIHAGPSIMNAATIITVVSVGNASVYASTRVLCAVGALRQGPKFLRYIDRKGRPMGCLVVQFLFGLLGYLVCVPGRTTTAQIFAWLLSLSGLSALFTYLSINLSHLRFRQALYHQARSPKLELLYTSPVWCSWYAIVTTLIALVLQFWAALWPPGSGTGGGGADVKSFFQVYLSLPVFLLSYVAHKVYDYYWNGVPLFKLWLAVDEIDVDSGRRQVDLEVVKQEIAERANMLETKPWWFRLYHFFC</sequence>
<accession>A5DXC8</accession>
<evidence type="ECO:0000256" key="4">
    <source>
        <dbReference type="ARBA" id="ARBA00022692"/>
    </source>
</evidence>
<evidence type="ECO:0000313" key="10">
    <source>
        <dbReference type="EMBL" id="EDK43836.1"/>
    </source>
</evidence>
<keyword evidence="4 8" id="KW-0812">Transmembrane</keyword>
<feature type="transmembrane region" description="Helical" evidence="8">
    <location>
        <begin position="412"/>
        <end position="434"/>
    </location>
</feature>
<evidence type="ECO:0000256" key="1">
    <source>
        <dbReference type="ARBA" id="ARBA00004141"/>
    </source>
</evidence>
<keyword evidence="3" id="KW-0813">Transport</keyword>
<dbReference type="AlphaFoldDB" id="A5DXC8"/>
<gene>
    <name evidence="10" type="ORF">LELG_02015</name>
</gene>
<reference evidence="10 11" key="1">
    <citation type="journal article" date="2009" name="Nature">
        <title>Evolution of pathogenicity and sexual reproduction in eight Candida genomes.</title>
        <authorList>
            <person name="Butler G."/>
            <person name="Rasmussen M.D."/>
            <person name="Lin M.F."/>
            <person name="Santos M.A."/>
            <person name="Sakthikumar S."/>
            <person name="Munro C.A."/>
            <person name="Rheinbay E."/>
            <person name="Grabherr M."/>
            <person name="Forche A."/>
            <person name="Reedy J.L."/>
            <person name="Agrafioti I."/>
            <person name="Arnaud M.B."/>
            <person name="Bates S."/>
            <person name="Brown A.J."/>
            <person name="Brunke S."/>
            <person name="Costanzo M.C."/>
            <person name="Fitzpatrick D.A."/>
            <person name="de Groot P.W."/>
            <person name="Harris D."/>
            <person name="Hoyer L.L."/>
            <person name="Hube B."/>
            <person name="Klis F.M."/>
            <person name="Kodira C."/>
            <person name="Lennard N."/>
            <person name="Logue M.E."/>
            <person name="Martin R."/>
            <person name="Neiman A.M."/>
            <person name="Nikolaou E."/>
            <person name="Quail M.A."/>
            <person name="Quinn J."/>
            <person name="Santos M.C."/>
            <person name="Schmitzberger F.F."/>
            <person name="Sherlock G."/>
            <person name="Shah P."/>
            <person name="Silverstein K.A."/>
            <person name="Skrzypek M.S."/>
            <person name="Soll D."/>
            <person name="Staggs R."/>
            <person name="Stansfield I."/>
            <person name="Stumpf M.P."/>
            <person name="Sudbery P.E."/>
            <person name="Srikantha T."/>
            <person name="Zeng Q."/>
            <person name="Berman J."/>
            <person name="Berriman M."/>
            <person name="Heitman J."/>
            <person name="Gow N.A."/>
            <person name="Lorenz M.C."/>
            <person name="Birren B.W."/>
            <person name="Kellis M."/>
            <person name="Cuomo C.A."/>
        </authorList>
    </citation>
    <scope>NUCLEOTIDE SEQUENCE [LARGE SCALE GENOMIC DNA]</scope>
    <source>
        <strain evidence="11">ATCC 11503 / BCRC 21390 / CBS 2605 / JCM 1781 / NBRC 1676 / NRRL YB-4239</strain>
    </source>
</reference>
<evidence type="ECO:0000313" key="11">
    <source>
        <dbReference type="Proteomes" id="UP000001996"/>
    </source>
</evidence>
<feature type="transmembrane region" description="Helical" evidence="8">
    <location>
        <begin position="214"/>
        <end position="231"/>
    </location>
</feature>